<keyword evidence="2 12" id="KW-0004">4Fe-4S</keyword>
<protein>
    <recommendedName>
        <fullName evidence="1 12">GTP 3',8-cyclase</fullName>
        <ecNumber evidence="1 12">4.1.99.22</ecNumber>
    </recommendedName>
    <alternativeName>
        <fullName evidence="12">Molybdenum cofactor biosynthesis protein A</fullName>
    </alternativeName>
</protein>
<reference evidence="14 15" key="1">
    <citation type="submission" date="2023-11" db="EMBL/GenBank/DDBJ databases">
        <title>Draft genome of Azohydromonas lata strain H1 (DSM1123), a polyhydroxyalkanoate producer.</title>
        <authorList>
            <person name="Traversa D."/>
            <person name="D'Addabbo P."/>
            <person name="Pazzani C."/>
            <person name="Manzari C."/>
            <person name="Chiara M."/>
            <person name="Scrascia M."/>
        </authorList>
    </citation>
    <scope>NUCLEOTIDE SEQUENCE [LARGE SCALE GENOMIC DNA]</scope>
    <source>
        <strain evidence="14 15">H1</strain>
    </source>
</reference>
<dbReference type="CDD" id="cd21117">
    <property type="entry name" value="Twitch_MoaA"/>
    <property type="match status" value="1"/>
</dbReference>
<sequence>MGGVIIPLRPVGLLAVDASAFVDASAAALDTRPRDQLGRPLRELRLSVTDRCNFRCTYCMPKSVYGRDHAFLPRSAVLDFDELVRAATAFVALGVHKIRLTGGEPLLRKDIETLVQRLARLRTVEGDAVELAMTTNGTLLRQKAAGLRAAGLQRLTVSLDALDDQIFGRMNDVEVTVAQVLDGVDAALAAGFGPVKVNMVVQRGVNEGEIVPLARYLREQYGPAVTLRFIEYMDVGGSERWRLDQVVPSDEVLARLQAHFPLAPLPEPPGSTAQRWRYLDGQGEIGLVSSVTRAFCGSCTRARLSADGQFFTCLFACHGTDVRALLREPAGAQGDDRLRALIARAWRGRDDRYSERRADHPTRSLPDRVEMHYIGG</sequence>
<dbReference type="SUPFAM" id="SSF102114">
    <property type="entry name" value="Radical SAM enzymes"/>
    <property type="match status" value="1"/>
</dbReference>
<feature type="binding site" evidence="12">
    <location>
        <position position="313"/>
    </location>
    <ligand>
        <name>[4Fe-4S] cluster</name>
        <dbReference type="ChEBI" id="CHEBI:49883"/>
        <label>2</label>
        <note>4Fe-4S-substrate</note>
    </ligand>
</feature>
<feature type="binding site" evidence="12">
    <location>
        <position position="134"/>
    </location>
    <ligand>
        <name>GTP</name>
        <dbReference type="ChEBI" id="CHEBI:37565"/>
    </ligand>
</feature>
<dbReference type="SFLD" id="SFLDG01386">
    <property type="entry name" value="main_SPASM_domain-containing"/>
    <property type="match status" value="1"/>
</dbReference>
<name>A0ABU5INW6_9BURK</name>
<dbReference type="InterPro" id="IPR013483">
    <property type="entry name" value="MoaA"/>
</dbReference>
<gene>
    <name evidence="12 14" type="primary">moaA</name>
    <name evidence="14" type="ORF">SM757_28865</name>
</gene>
<evidence type="ECO:0000256" key="2">
    <source>
        <dbReference type="ARBA" id="ARBA00022485"/>
    </source>
</evidence>
<comment type="function">
    <text evidence="12">Catalyzes the cyclization of GTP to (8S)-3',8-cyclo-7,8-dihydroguanosine 5'-triphosphate.</text>
</comment>
<dbReference type="CDD" id="cd01335">
    <property type="entry name" value="Radical_SAM"/>
    <property type="match status" value="1"/>
</dbReference>
<dbReference type="Gene3D" id="3.20.20.70">
    <property type="entry name" value="Aldolase class I"/>
    <property type="match status" value="1"/>
</dbReference>
<comment type="similarity">
    <text evidence="12">Belongs to the radical SAM superfamily. MoaA family.</text>
</comment>
<dbReference type="Pfam" id="PF06463">
    <property type="entry name" value="Mob_synth_C"/>
    <property type="match status" value="1"/>
</dbReference>
<keyword evidence="6 12" id="KW-0408">Iron</keyword>
<dbReference type="HAMAP" id="MF_01225_B">
    <property type="entry name" value="MoaA_B"/>
    <property type="match status" value="1"/>
</dbReference>
<feature type="binding site" evidence="12">
    <location>
        <position position="99"/>
    </location>
    <ligand>
        <name>GTP</name>
        <dbReference type="ChEBI" id="CHEBI:37565"/>
    </ligand>
</feature>
<dbReference type="SFLD" id="SFLDG01383">
    <property type="entry name" value="cyclic_pyranopterin_phosphate"/>
    <property type="match status" value="1"/>
</dbReference>
<dbReference type="PANTHER" id="PTHR22960:SF0">
    <property type="entry name" value="MOLYBDENUM COFACTOR BIOSYNTHESIS PROTEIN 1"/>
    <property type="match status" value="1"/>
</dbReference>
<dbReference type="InterPro" id="IPR013785">
    <property type="entry name" value="Aldolase_TIM"/>
</dbReference>
<dbReference type="RefSeq" id="WP_322468006.1">
    <property type="nucleotide sequence ID" value="NZ_JAXOJX010000074.1"/>
</dbReference>
<dbReference type="InterPro" id="IPR050105">
    <property type="entry name" value="MoCo_biosynth_MoaA/MoaC"/>
</dbReference>
<accession>A0ABU5INW6</accession>
<feature type="binding site" evidence="12">
    <location>
        <position position="299"/>
    </location>
    <ligand>
        <name>[4Fe-4S] cluster</name>
        <dbReference type="ChEBI" id="CHEBI:49883"/>
        <label>2</label>
        <note>4Fe-4S-substrate</note>
    </ligand>
</feature>
<comment type="caution">
    <text evidence="14">The sequence shown here is derived from an EMBL/GenBank/DDBJ whole genome shotgun (WGS) entry which is preliminary data.</text>
</comment>
<dbReference type="EC" id="4.1.99.22" evidence="1 12"/>
<dbReference type="SMART" id="SM00729">
    <property type="entry name" value="Elp3"/>
    <property type="match status" value="1"/>
</dbReference>
<feature type="binding site" evidence="12">
    <location>
        <position position="196"/>
    </location>
    <ligand>
        <name>GTP</name>
        <dbReference type="ChEBI" id="CHEBI:37565"/>
    </ligand>
</feature>
<dbReference type="InterPro" id="IPR000385">
    <property type="entry name" value="MoaA_NifB_PqqE_Fe-S-bd_CS"/>
</dbReference>
<evidence type="ECO:0000313" key="15">
    <source>
        <dbReference type="Proteomes" id="UP001293718"/>
    </source>
</evidence>
<evidence type="ECO:0000256" key="11">
    <source>
        <dbReference type="ARBA" id="ARBA00048697"/>
    </source>
</evidence>
<feature type="binding site" evidence="12">
    <location>
        <position position="56"/>
    </location>
    <ligand>
        <name>[4Fe-4S] cluster</name>
        <dbReference type="ChEBI" id="CHEBI:49883"/>
        <label>1</label>
        <note>4Fe-4S-S-AdoMet</note>
    </ligand>
</feature>
<dbReference type="PROSITE" id="PS51918">
    <property type="entry name" value="RADICAL_SAM"/>
    <property type="match status" value="1"/>
</dbReference>
<dbReference type="Proteomes" id="UP001293718">
    <property type="component" value="Unassembled WGS sequence"/>
</dbReference>
<keyword evidence="15" id="KW-1185">Reference proteome</keyword>
<dbReference type="SFLD" id="SFLDG01067">
    <property type="entry name" value="SPASM/twitch_domain_containing"/>
    <property type="match status" value="1"/>
</dbReference>
<evidence type="ECO:0000256" key="7">
    <source>
        <dbReference type="ARBA" id="ARBA00023014"/>
    </source>
</evidence>
<dbReference type="PANTHER" id="PTHR22960">
    <property type="entry name" value="MOLYBDOPTERIN COFACTOR SYNTHESIS PROTEIN A"/>
    <property type="match status" value="1"/>
</dbReference>
<dbReference type="EMBL" id="JAXOJX010000074">
    <property type="protein sequence ID" value="MDZ5460598.1"/>
    <property type="molecule type" value="Genomic_DNA"/>
</dbReference>
<organism evidence="14 15">
    <name type="scientific">Azohydromonas lata</name>
    <dbReference type="NCBI Taxonomy" id="45677"/>
    <lineage>
        <taxon>Bacteria</taxon>
        <taxon>Pseudomonadati</taxon>
        <taxon>Pseudomonadota</taxon>
        <taxon>Betaproteobacteria</taxon>
        <taxon>Burkholderiales</taxon>
        <taxon>Sphaerotilaceae</taxon>
        <taxon>Azohydromonas</taxon>
    </lineage>
</organism>
<dbReference type="PROSITE" id="PS01305">
    <property type="entry name" value="MOAA_NIFB_PQQE"/>
    <property type="match status" value="1"/>
</dbReference>
<feature type="binding site" evidence="12">
    <location>
        <position position="45"/>
    </location>
    <ligand>
        <name>GTP</name>
        <dbReference type="ChEBI" id="CHEBI:37565"/>
    </ligand>
</feature>
<evidence type="ECO:0000256" key="9">
    <source>
        <dbReference type="ARBA" id="ARBA00023150"/>
    </source>
</evidence>
<evidence type="ECO:0000256" key="4">
    <source>
        <dbReference type="ARBA" id="ARBA00022723"/>
    </source>
</evidence>
<evidence type="ECO:0000256" key="8">
    <source>
        <dbReference type="ARBA" id="ARBA00023134"/>
    </source>
</evidence>
<keyword evidence="8 12" id="KW-0342">GTP-binding</keyword>
<comment type="subunit">
    <text evidence="12">Monomer and homodimer.</text>
</comment>
<dbReference type="NCBIfam" id="TIGR02666">
    <property type="entry name" value="moaA"/>
    <property type="match status" value="1"/>
</dbReference>
<comment type="catalytic activity">
    <reaction evidence="11 12">
        <text>GTP + AH2 + S-adenosyl-L-methionine = (8S)-3',8-cyclo-7,8-dihydroguanosine 5'-triphosphate + 5'-deoxyadenosine + L-methionine + A + H(+)</text>
        <dbReference type="Rhea" id="RHEA:49576"/>
        <dbReference type="ChEBI" id="CHEBI:13193"/>
        <dbReference type="ChEBI" id="CHEBI:15378"/>
        <dbReference type="ChEBI" id="CHEBI:17319"/>
        <dbReference type="ChEBI" id="CHEBI:17499"/>
        <dbReference type="ChEBI" id="CHEBI:37565"/>
        <dbReference type="ChEBI" id="CHEBI:57844"/>
        <dbReference type="ChEBI" id="CHEBI:59789"/>
        <dbReference type="ChEBI" id="CHEBI:131766"/>
        <dbReference type="EC" id="4.1.99.22"/>
    </reaction>
</comment>
<feature type="binding site" evidence="12">
    <location>
        <position position="58"/>
    </location>
    <ligand>
        <name>S-adenosyl-L-methionine</name>
        <dbReference type="ChEBI" id="CHEBI:59789"/>
    </ligand>
</feature>
<feature type="binding site" evidence="12">
    <location>
        <position position="59"/>
    </location>
    <ligand>
        <name>[4Fe-4S] cluster</name>
        <dbReference type="ChEBI" id="CHEBI:49883"/>
        <label>1</label>
        <note>4Fe-4S-S-AdoMet</note>
    </ligand>
</feature>
<feature type="binding site" evidence="12">
    <location>
        <position position="233"/>
    </location>
    <ligand>
        <name>S-adenosyl-L-methionine</name>
        <dbReference type="ChEBI" id="CHEBI:59789"/>
    </ligand>
</feature>
<dbReference type="GO" id="GO:0061798">
    <property type="term" value="F:GTP 3',8'-cyclase activity"/>
    <property type="evidence" value="ECO:0007669"/>
    <property type="project" value="UniProtKB-EC"/>
</dbReference>
<dbReference type="Pfam" id="PF04055">
    <property type="entry name" value="Radical_SAM"/>
    <property type="match status" value="1"/>
</dbReference>
<evidence type="ECO:0000256" key="12">
    <source>
        <dbReference type="HAMAP-Rule" id="MF_01225"/>
    </source>
</evidence>
<dbReference type="InterPro" id="IPR040064">
    <property type="entry name" value="MoaA-like"/>
</dbReference>
<dbReference type="InterPro" id="IPR007197">
    <property type="entry name" value="rSAM"/>
</dbReference>
<keyword evidence="7 12" id="KW-0411">Iron-sulfur</keyword>
<feature type="binding site" evidence="12">
    <location>
        <position position="52"/>
    </location>
    <ligand>
        <name>[4Fe-4S] cluster</name>
        <dbReference type="ChEBI" id="CHEBI:49883"/>
        <label>1</label>
        <note>4Fe-4S-S-AdoMet</note>
    </ligand>
</feature>
<evidence type="ECO:0000259" key="13">
    <source>
        <dbReference type="PROSITE" id="PS51918"/>
    </source>
</evidence>
<feature type="binding site" evidence="12">
    <location>
        <position position="296"/>
    </location>
    <ligand>
        <name>[4Fe-4S] cluster</name>
        <dbReference type="ChEBI" id="CHEBI:49883"/>
        <label>2</label>
        <note>4Fe-4S-substrate</note>
    </ligand>
</feature>
<comment type="cofactor">
    <cofactor evidence="12">
        <name>[4Fe-4S] cluster</name>
        <dbReference type="ChEBI" id="CHEBI:49883"/>
    </cofactor>
    <text evidence="12">Binds 2 [4Fe-4S] clusters. Binds 1 [4Fe-4S] cluster coordinated with 3 cysteines and an exchangeable S-adenosyl-L-methionine and 1 [4Fe-4S] cluster coordinated with 3 cysteines and the GTP-derived substrate.</text>
</comment>
<keyword evidence="4 12" id="KW-0479">Metal-binding</keyword>
<keyword evidence="3 12" id="KW-0949">S-adenosyl-L-methionine</keyword>
<evidence type="ECO:0000256" key="10">
    <source>
        <dbReference type="ARBA" id="ARBA00023239"/>
    </source>
</evidence>
<dbReference type="InterPro" id="IPR010505">
    <property type="entry name" value="MoaA_twitch"/>
</dbReference>
<feature type="binding site" evidence="12">
    <location>
        <begin position="301"/>
        <end position="303"/>
    </location>
    <ligand>
        <name>GTP</name>
        <dbReference type="ChEBI" id="CHEBI:37565"/>
    </ligand>
</feature>
<keyword evidence="9 12" id="KW-0501">Molybdenum cofactor biosynthesis</keyword>
<evidence type="ECO:0000256" key="1">
    <source>
        <dbReference type="ARBA" id="ARBA00012167"/>
    </source>
</evidence>
<evidence type="ECO:0000256" key="3">
    <source>
        <dbReference type="ARBA" id="ARBA00022691"/>
    </source>
</evidence>
<evidence type="ECO:0000256" key="6">
    <source>
        <dbReference type="ARBA" id="ARBA00023004"/>
    </source>
</evidence>
<proteinExistence type="inferred from homology"/>
<dbReference type="SFLD" id="SFLDS00029">
    <property type="entry name" value="Radical_SAM"/>
    <property type="match status" value="1"/>
</dbReference>
<keyword evidence="10 12" id="KW-0456">Lyase</keyword>
<keyword evidence="5 12" id="KW-0547">Nucleotide-binding</keyword>
<dbReference type="InterPro" id="IPR058240">
    <property type="entry name" value="rSAM_sf"/>
</dbReference>
<dbReference type="InterPro" id="IPR006638">
    <property type="entry name" value="Elp3/MiaA/NifB-like_rSAM"/>
</dbReference>
<comment type="pathway">
    <text evidence="12">Cofactor biosynthesis; molybdopterin biosynthesis.</text>
</comment>
<evidence type="ECO:0000313" key="14">
    <source>
        <dbReference type="EMBL" id="MDZ5460598.1"/>
    </source>
</evidence>
<feature type="domain" description="Radical SAM core" evidence="13">
    <location>
        <begin position="36"/>
        <end position="263"/>
    </location>
</feature>
<feature type="binding site" evidence="12">
    <location>
        <position position="158"/>
    </location>
    <ligand>
        <name>S-adenosyl-L-methionine</name>
        <dbReference type="ChEBI" id="CHEBI:59789"/>
    </ligand>
</feature>
<feature type="binding site" evidence="12">
    <location>
        <position position="103"/>
    </location>
    <ligand>
        <name>S-adenosyl-L-methionine</name>
        <dbReference type="ChEBI" id="CHEBI:59789"/>
    </ligand>
</feature>
<evidence type="ECO:0000256" key="5">
    <source>
        <dbReference type="ARBA" id="ARBA00022741"/>
    </source>
</evidence>